<comment type="caution">
    <text evidence="3">The sequence shown here is derived from an EMBL/GenBank/DDBJ whole genome shotgun (WGS) entry which is preliminary data.</text>
</comment>
<evidence type="ECO:0000313" key="4">
    <source>
        <dbReference type="Proteomes" id="UP001311232"/>
    </source>
</evidence>
<evidence type="ECO:0000256" key="2">
    <source>
        <dbReference type="SAM" id="Phobius"/>
    </source>
</evidence>
<protein>
    <submittedName>
        <fullName evidence="3">Uncharacterized protein</fullName>
    </submittedName>
</protein>
<feature type="region of interest" description="Disordered" evidence="1">
    <location>
        <begin position="322"/>
        <end position="400"/>
    </location>
</feature>
<gene>
    <name evidence="3" type="ORF">CRENBAI_009144</name>
</gene>
<sequence>MWLPSTCLHFGTTQNQTLTVETSHKDQADRAKDLKLCIMQQEETLQGLYGEEVELSPSPLLLEEMEECFSDSDWAAMDYVPDRNCISPAHSSSRRSSFRLDFPPVLDGIIVGGQSPPCSYPAPSAVPRSSVRPPTPACVLAGLKLAHRECMREHCLECVPHLMAYPQDLPHVHSILQTEFLEEGWLDAPAPLSAGGPFTPLPEAVVAAGSTGPQPAAAGSTGPQPAAARSSEPQPAVAGSTGSSELMPAAAESTGSSEPQPAAAGSTGSSESREGFKVEPPLILVPEFPEGFNGEPPLILVPEFPEGSGDELSLLPAPEGFGDEPPLLPAPEGFGDEPPLLPAPEGVGDEPPLLPAPEGVGDEPPLLPAPEGVGDEPPLLPAPEVVGDEPPLISPGQTHTMTVHSLTPGQTHTMTLHSLTPGQTHTMTLHSLTPGQTHTMTLHSLTPVPQGSCLGPSVCRGSGLAASLLDDSIYVTASLRGACISVTASLRGARFLVAELSTCFYVADLRDACISAADLLDVCTSASGHSAAGLLIGCCSADGYSAAGLLIGCCFATGLRIFSLFTGFFVTGLRIVGYFAAGLPTVSCFAAGFFIAGLLDFIFIFCFGLWILVFPLMDKFGSSYLVHPSFTLHSLPHVYVLCLQSLPM</sequence>
<evidence type="ECO:0000313" key="3">
    <source>
        <dbReference type="EMBL" id="KAK5617263.1"/>
    </source>
</evidence>
<keyword evidence="2" id="KW-0812">Transmembrane</keyword>
<dbReference type="AlphaFoldDB" id="A0AAV9S7U6"/>
<keyword evidence="4" id="KW-1185">Reference proteome</keyword>
<name>A0AAV9S7U6_9TELE</name>
<dbReference type="EMBL" id="JAHHUM010000759">
    <property type="protein sequence ID" value="KAK5617263.1"/>
    <property type="molecule type" value="Genomic_DNA"/>
</dbReference>
<feature type="region of interest" description="Disordered" evidence="1">
    <location>
        <begin position="203"/>
        <end position="276"/>
    </location>
</feature>
<evidence type="ECO:0000256" key="1">
    <source>
        <dbReference type="SAM" id="MobiDB-lite"/>
    </source>
</evidence>
<reference evidence="3 4" key="1">
    <citation type="submission" date="2021-06" db="EMBL/GenBank/DDBJ databases">
        <authorList>
            <person name="Palmer J.M."/>
        </authorList>
    </citation>
    <scope>NUCLEOTIDE SEQUENCE [LARGE SCALE GENOMIC DNA]</scope>
    <source>
        <strain evidence="3 4">MEX-2019</strain>
        <tissue evidence="3">Muscle</tissue>
    </source>
</reference>
<feature type="transmembrane region" description="Helical" evidence="2">
    <location>
        <begin position="601"/>
        <end position="617"/>
    </location>
</feature>
<proteinExistence type="predicted"/>
<dbReference type="Proteomes" id="UP001311232">
    <property type="component" value="Unassembled WGS sequence"/>
</dbReference>
<keyword evidence="2" id="KW-0472">Membrane</keyword>
<accession>A0AAV9S7U6</accession>
<keyword evidence="2" id="KW-1133">Transmembrane helix</keyword>
<organism evidence="3 4">
    <name type="scientific">Crenichthys baileyi</name>
    <name type="common">White River springfish</name>
    <dbReference type="NCBI Taxonomy" id="28760"/>
    <lineage>
        <taxon>Eukaryota</taxon>
        <taxon>Metazoa</taxon>
        <taxon>Chordata</taxon>
        <taxon>Craniata</taxon>
        <taxon>Vertebrata</taxon>
        <taxon>Euteleostomi</taxon>
        <taxon>Actinopterygii</taxon>
        <taxon>Neopterygii</taxon>
        <taxon>Teleostei</taxon>
        <taxon>Neoteleostei</taxon>
        <taxon>Acanthomorphata</taxon>
        <taxon>Ovalentaria</taxon>
        <taxon>Atherinomorphae</taxon>
        <taxon>Cyprinodontiformes</taxon>
        <taxon>Goodeidae</taxon>
        <taxon>Crenichthys</taxon>
    </lineage>
</organism>